<evidence type="ECO:0000313" key="2">
    <source>
        <dbReference type="Proteomes" id="UP000594402"/>
    </source>
</evidence>
<protein>
    <submittedName>
        <fullName evidence="1">Uncharacterized protein</fullName>
    </submittedName>
</protein>
<accession>A0A7S5KQ54</accession>
<sequence>MSVANQWDSTTRGPQMAAPEGMTIFKYRLDTQQPVLNLPRYAKIIRCEKDETGDWIWAIVDIRETQTEARYFERHRIPALEDFKVFMNGDYDKILSIQHYEGFTYMWIETDESVENRGFIPFKAFKTGAQMPDNILDEYEYVGFYPIFIQMELGLYVFKGYE</sequence>
<proteinExistence type="predicted"/>
<dbReference type="Proteomes" id="UP000594402">
    <property type="component" value="Segment"/>
</dbReference>
<keyword evidence="2" id="KW-1185">Reference proteome</keyword>
<name>A0A7S5KQ54_9CAUD</name>
<gene>
    <name evidence="1" type="ORF">DSS3VP1_00091</name>
</gene>
<dbReference type="EMBL" id="MN602266">
    <property type="protein sequence ID" value="QGH74659.1"/>
    <property type="molecule type" value="Genomic_DNA"/>
</dbReference>
<reference evidence="1 2" key="1">
    <citation type="submission" date="2019-10" db="EMBL/GenBank/DDBJ databases">
        <title>Isolation and characterisation of a new family of globally distributed lytic roseophage, the Naomivirus.</title>
        <authorList>
            <person name="Rihtman B."/>
            <person name="Puxty R.J."/>
            <person name="Hapeshi A."/>
            <person name="Zhan Y."/>
            <person name="Michinevski S."/>
            <person name="Waterfield N.R."/>
            <person name="Chen F."/>
            <person name="Millard A.D."/>
            <person name="Scanlan D.J."/>
            <person name="Chen Y."/>
        </authorList>
    </citation>
    <scope>NUCLEOTIDE SEQUENCE [LARGE SCALE GENOMIC DNA]</scope>
</reference>
<evidence type="ECO:0000313" key="1">
    <source>
        <dbReference type="EMBL" id="QGH74659.1"/>
    </source>
</evidence>
<organism evidence="1 2">
    <name type="scientific">Bacteriophage DSS3_VP1</name>
    <dbReference type="NCBI Taxonomy" id="2664196"/>
    <lineage>
        <taxon>Viruses</taxon>
        <taxon>Duplodnaviria</taxon>
        <taxon>Heunggongvirae</taxon>
        <taxon>Uroviricota</taxon>
        <taxon>Caudoviricetes</taxon>
        <taxon>Naomviridae</taxon>
        <taxon>Noahvirus</taxon>
        <taxon>Noahvirus arc</taxon>
    </lineage>
</organism>